<evidence type="ECO:0000313" key="2">
    <source>
        <dbReference type="Proteomes" id="UP001368270"/>
    </source>
</evidence>
<proteinExistence type="predicted"/>
<accession>A0ABU8QK95</accession>
<evidence type="ECO:0000313" key="1">
    <source>
        <dbReference type="EMBL" id="MEJ5219846.1"/>
    </source>
</evidence>
<dbReference type="Proteomes" id="UP001368270">
    <property type="component" value="Unassembled WGS sequence"/>
</dbReference>
<dbReference type="EMBL" id="JBBGAZ010000013">
    <property type="protein sequence ID" value="MEJ5219846.1"/>
    <property type="molecule type" value="Genomic_DNA"/>
</dbReference>
<organism evidence="1 2">
    <name type="scientific">Cognatishimia coralii</name>
    <dbReference type="NCBI Taxonomy" id="3083254"/>
    <lineage>
        <taxon>Bacteria</taxon>
        <taxon>Pseudomonadati</taxon>
        <taxon>Pseudomonadota</taxon>
        <taxon>Alphaproteobacteria</taxon>
        <taxon>Rhodobacterales</taxon>
        <taxon>Paracoccaceae</taxon>
        <taxon>Cognatishimia</taxon>
    </lineage>
</organism>
<comment type="caution">
    <text evidence="1">The sequence shown here is derived from an EMBL/GenBank/DDBJ whole genome shotgun (WGS) entry which is preliminary data.</text>
</comment>
<sequence>MAGMIKLRPIADDAAILDQSRLLQAVELAFAYADTNGGIGLTQTKAFNRKFGQFNSAVAFRLGLSQVHLKQLNSA</sequence>
<gene>
    <name evidence="1" type="ORF">WG622_16440</name>
</gene>
<name>A0ABU8QK95_9RHOB</name>
<reference evidence="1 2" key="1">
    <citation type="submission" date="2024-03" db="EMBL/GenBank/DDBJ databases">
        <title>Cognatishimia coralii sp. nov., a marine bacterium isolated from coral surrounding seawater.</title>
        <authorList>
            <person name="Liu X."/>
            <person name="Liu S."/>
            <person name="Sun H."/>
            <person name="Zhang Y."/>
        </authorList>
    </citation>
    <scope>NUCLEOTIDE SEQUENCE [LARGE SCALE GENOMIC DNA]</scope>
    <source>
        <strain evidence="1 2">D5M38</strain>
    </source>
</reference>
<protein>
    <submittedName>
        <fullName evidence="1">Uncharacterized protein</fullName>
    </submittedName>
</protein>
<dbReference type="RefSeq" id="WP_339404537.1">
    <property type="nucleotide sequence ID" value="NZ_JBBGAZ010000013.1"/>
</dbReference>
<keyword evidence="2" id="KW-1185">Reference proteome</keyword>